<comment type="caution">
    <text evidence="2">The sequence shown here is derived from an EMBL/GenBank/DDBJ whole genome shotgun (WGS) entry which is preliminary data.</text>
</comment>
<feature type="region of interest" description="Disordered" evidence="1">
    <location>
        <begin position="449"/>
        <end position="473"/>
    </location>
</feature>
<accession>A0A0V0QFU1</accession>
<dbReference type="AlphaFoldDB" id="A0A0V0QFU1"/>
<evidence type="ECO:0000256" key="1">
    <source>
        <dbReference type="SAM" id="MobiDB-lite"/>
    </source>
</evidence>
<dbReference type="OrthoDB" id="300017at2759"/>
<keyword evidence="3" id="KW-1185">Reference proteome</keyword>
<dbReference type="OMA" id="ERIADWN"/>
<dbReference type="EMBL" id="LDAU01000180">
    <property type="protein sequence ID" value="KRX01036.1"/>
    <property type="molecule type" value="Genomic_DNA"/>
</dbReference>
<evidence type="ECO:0000313" key="2">
    <source>
        <dbReference type="EMBL" id="KRX01036.1"/>
    </source>
</evidence>
<proteinExistence type="predicted"/>
<sequence length="482" mass="57261">MAIVQQNMRTSKYDNFKNLSMEEKLKVTEMQEGDKNRLTKAEQIELIQKIQEQGIEQYSNIIGDEKPKTALDLKIQYLQTESEKGDMFSDMVKKDQQNAIEHYEAGSALEQAQNRKIEKSLQLDSFGRQDKQLAKFIEKYRLDQDESMESMSQIELFRDLQKDELFQKKQIQEENQKYKEYLEKKQRIKEFKQYEKQLNETPFRDNLDYDDESQVKVTNKIKKDKELGIIDTDHIDKLNQMEQNTIYDHNSFDFHKIRTENNVSDYITQYFGSDKAYISSLFYGQQVVMEDVYMNDGLTVVYIFWNFSILSADKTKVNQQLSQEQYKKQQAFIPKIQAKLDKHANFLSGKLCKNLGFKYGPQIRFYKSEITTKENESRQELQKTLPDVIKKVLLEDLQLKKISKKDYDYILDRYTDRAMEQLQGEIGNLQQLYKIKSKKRGNKKIEYDENGKIIRNNRNPDGSRKKYKKTNKAKNFWDGLQA</sequence>
<protein>
    <submittedName>
        <fullName evidence="2">Uncharacterized protein</fullName>
    </submittedName>
</protein>
<gene>
    <name evidence="2" type="ORF">PPERSA_09642</name>
</gene>
<name>A0A0V0QFU1_PSEPJ</name>
<organism evidence="2 3">
    <name type="scientific">Pseudocohnilembus persalinus</name>
    <name type="common">Ciliate</name>
    <dbReference type="NCBI Taxonomy" id="266149"/>
    <lineage>
        <taxon>Eukaryota</taxon>
        <taxon>Sar</taxon>
        <taxon>Alveolata</taxon>
        <taxon>Ciliophora</taxon>
        <taxon>Intramacronucleata</taxon>
        <taxon>Oligohymenophorea</taxon>
        <taxon>Scuticociliatia</taxon>
        <taxon>Philasterida</taxon>
        <taxon>Pseudocohnilembidae</taxon>
        <taxon>Pseudocohnilembus</taxon>
    </lineage>
</organism>
<dbReference type="InParanoid" id="A0A0V0QFU1"/>
<dbReference type="Proteomes" id="UP000054937">
    <property type="component" value="Unassembled WGS sequence"/>
</dbReference>
<reference evidence="2 3" key="1">
    <citation type="journal article" date="2015" name="Sci. Rep.">
        <title>Genome of the facultative scuticociliatosis pathogen Pseudocohnilembus persalinus provides insight into its virulence through horizontal gene transfer.</title>
        <authorList>
            <person name="Xiong J."/>
            <person name="Wang G."/>
            <person name="Cheng J."/>
            <person name="Tian M."/>
            <person name="Pan X."/>
            <person name="Warren A."/>
            <person name="Jiang C."/>
            <person name="Yuan D."/>
            <person name="Miao W."/>
        </authorList>
    </citation>
    <scope>NUCLEOTIDE SEQUENCE [LARGE SCALE GENOMIC DNA]</scope>
    <source>
        <strain evidence="2">36N120E</strain>
    </source>
</reference>
<evidence type="ECO:0000313" key="3">
    <source>
        <dbReference type="Proteomes" id="UP000054937"/>
    </source>
</evidence>